<dbReference type="SUPFAM" id="SSF53474">
    <property type="entry name" value="alpha/beta-Hydrolases"/>
    <property type="match status" value="1"/>
</dbReference>
<keyword evidence="1" id="KW-0378">Hydrolase</keyword>
<dbReference type="Pfam" id="PF20434">
    <property type="entry name" value="BD-FAE"/>
    <property type="match status" value="1"/>
</dbReference>
<dbReference type="InterPro" id="IPR029058">
    <property type="entry name" value="AB_hydrolase_fold"/>
</dbReference>
<keyword evidence="5" id="KW-1185">Reference proteome</keyword>
<protein>
    <submittedName>
        <fullName evidence="4">Acetyl esterase/lipase</fullName>
    </submittedName>
</protein>
<organism evidence="4 5">
    <name type="scientific">Arenicella xantha</name>
    <dbReference type="NCBI Taxonomy" id="644221"/>
    <lineage>
        <taxon>Bacteria</taxon>
        <taxon>Pseudomonadati</taxon>
        <taxon>Pseudomonadota</taxon>
        <taxon>Gammaproteobacteria</taxon>
        <taxon>Arenicellales</taxon>
        <taxon>Arenicellaceae</taxon>
        <taxon>Arenicella</taxon>
    </lineage>
</organism>
<dbReference type="Gene3D" id="3.40.50.1820">
    <property type="entry name" value="alpha/beta hydrolase"/>
    <property type="match status" value="1"/>
</dbReference>
<dbReference type="AlphaFoldDB" id="A0A395JPW2"/>
<name>A0A395JPW2_9GAMM</name>
<evidence type="ECO:0000313" key="5">
    <source>
        <dbReference type="Proteomes" id="UP000253083"/>
    </source>
</evidence>
<dbReference type="RefSeq" id="WP_113954363.1">
    <property type="nucleotide sequence ID" value="NZ_QNRT01000002.1"/>
</dbReference>
<dbReference type="InterPro" id="IPR050300">
    <property type="entry name" value="GDXG_lipolytic_enzyme"/>
</dbReference>
<dbReference type="InterPro" id="IPR049492">
    <property type="entry name" value="BD-FAE-like_dom"/>
</dbReference>
<dbReference type="EMBL" id="QNRT01000002">
    <property type="protein sequence ID" value="RBP51608.1"/>
    <property type="molecule type" value="Genomic_DNA"/>
</dbReference>
<evidence type="ECO:0000259" key="3">
    <source>
        <dbReference type="Pfam" id="PF20434"/>
    </source>
</evidence>
<comment type="caution">
    <text evidence="4">The sequence shown here is derived from an EMBL/GenBank/DDBJ whole genome shotgun (WGS) entry which is preliminary data.</text>
</comment>
<keyword evidence="2" id="KW-1133">Transmembrane helix</keyword>
<gene>
    <name evidence="4" type="ORF">DFR28_1021038</name>
</gene>
<keyword evidence="2" id="KW-0812">Transmembrane</keyword>
<dbReference type="Proteomes" id="UP000253083">
    <property type="component" value="Unassembled WGS sequence"/>
</dbReference>
<keyword evidence="2" id="KW-0472">Membrane</keyword>
<dbReference type="InParanoid" id="A0A395JPW2"/>
<proteinExistence type="predicted"/>
<reference evidence="4 5" key="1">
    <citation type="submission" date="2018-06" db="EMBL/GenBank/DDBJ databases">
        <title>Genomic Encyclopedia of Type Strains, Phase IV (KMG-IV): sequencing the most valuable type-strain genomes for metagenomic binning, comparative biology and taxonomic classification.</title>
        <authorList>
            <person name="Goeker M."/>
        </authorList>
    </citation>
    <scope>NUCLEOTIDE SEQUENCE [LARGE SCALE GENOMIC DNA]</scope>
    <source>
        <strain evidence="4 5">DSM 24032</strain>
    </source>
</reference>
<dbReference type="PANTHER" id="PTHR48081">
    <property type="entry name" value="AB HYDROLASE SUPERFAMILY PROTEIN C4A8.06C"/>
    <property type="match status" value="1"/>
</dbReference>
<dbReference type="OrthoDB" id="9775851at2"/>
<accession>A0A395JPW2</accession>
<evidence type="ECO:0000313" key="4">
    <source>
        <dbReference type="EMBL" id="RBP51608.1"/>
    </source>
</evidence>
<sequence length="306" mass="34041">MKNLLITLLVIGLLVAGFFWFIGDRDRGMWLMNTAIGSVSSATSVTNLTYGDKQWQKLDVYPQKSTSPVLVFIHGGSWRHGRKDQYFFAADAFSRLGYTVVLPDYIKHPDQNARFPAFIEDGAQALAWVKHNIADYNGDPNNIFVAGHSAGAHTALMLATDAQYLNAVGLTERDLRGVAGIAGPYSFTPDWYVTKEVFGPPDRYPLMDVFNYVDGEEPSTLLLHSKADTQVGQYNQEGLAERLQANGVDVETVLYEQFSHIDILLKLHPWFAGETTVAQDIDHFFKARVETHNNSAANQVSVANSH</sequence>
<evidence type="ECO:0000256" key="2">
    <source>
        <dbReference type="SAM" id="Phobius"/>
    </source>
</evidence>
<feature type="transmembrane region" description="Helical" evidence="2">
    <location>
        <begin position="6"/>
        <end position="23"/>
    </location>
</feature>
<feature type="domain" description="BD-FAE-like" evidence="3">
    <location>
        <begin position="63"/>
        <end position="242"/>
    </location>
</feature>
<dbReference type="PANTHER" id="PTHR48081:SF9">
    <property type="entry name" value="CARBOXYLESTERASE"/>
    <property type="match status" value="1"/>
</dbReference>
<dbReference type="GO" id="GO:0016787">
    <property type="term" value="F:hydrolase activity"/>
    <property type="evidence" value="ECO:0007669"/>
    <property type="project" value="UniProtKB-KW"/>
</dbReference>
<evidence type="ECO:0000256" key="1">
    <source>
        <dbReference type="ARBA" id="ARBA00022801"/>
    </source>
</evidence>